<comment type="caution">
    <text evidence="1">The sequence shown here is derived from an EMBL/GenBank/DDBJ whole genome shotgun (WGS) entry which is preliminary data.</text>
</comment>
<sequence length="238" mass="25732">MKTFFYSSIVASGLVLQGQAVSLLTISDFDYDFDNNGGQTYPLSQDFKGVGDVTFTFLPGNPSGNENGNYIADFSDVSAHPPLLRDEIRFFEFTPHALEVAFAMDFAIPLEAGDLLLFLDFDLIEEGVSIKAFDPAGNPITDLSTWAFNEYPGKTGVMDNSHQWDAGTARISTDAAIAGNVELPLATLTVDQPVGRLEYTMSYATGGGTSFQVATIVPEPSSVSLLACLGLSLFRRKR</sequence>
<accession>A0A918TFP8</accession>
<gene>
    <name evidence="1" type="ORF">GCM10007100_06990</name>
</gene>
<evidence type="ECO:0008006" key="3">
    <source>
        <dbReference type="Google" id="ProtNLM"/>
    </source>
</evidence>
<proteinExistence type="predicted"/>
<dbReference type="Proteomes" id="UP000644507">
    <property type="component" value="Unassembled WGS sequence"/>
</dbReference>
<dbReference type="RefSeq" id="WP_189567385.1">
    <property type="nucleotide sequence ID" value="NZ_BMXI01000002.1"/>
</dbReference>
<dbReference type="AlphaFoldDB" id="A0A918TFP8"/>
<evidence type="ECO:0000313" key="2">
    <source>
        <dbReference type="Proteomes" id="UP000644507"/>
    </source>
</evidence>
<name>A0A918TFP8_9BACT</name>
<reference evidence="1" key="2">
    <citation type="submission" date="2020-09" db="EMBL/GenBank/DDBJ databases">
        <authorList>
            <person name="Sun Q."/>
            <person name="Kim S."/>
        </authorList>
    </citation>
    <scope>NUCLEOTIDE SEQUENCE</scope>
    <source>
        <strain evidence="1">KCTC 12988</strain>
    </source>
</reference>
<organism evidence="1 2">
    <name type="scientific">Roseibacillus persicicus</name>
    <dbReference type="NCBI Taxonomy" id="454148"/>
    <lineage>
        <taxon>Bacteria</taxon>
        <taxon>Pseudomonadati</taxon>
        <taxon>Verrucomicrobiota</taxon>
        <taxon>Verrucomicrobiia</taxon>
        <taxon>Verrucomicrobiales</taxon>
        <taxon>Verrucomicrobiaceae</taxon>
        <taxon>Roseibacillus</taxon>
    </lineage>
</organism>
<protein>
    <recommendedName>
        <fullName evidence="3">PEP-CTERM protein-sorting domain-containing protein</fullName>
    </recommendedName>
</protein>
<dbReference type="EMBL" id="BMXI01000002">
    <property type="protein sequence ID" value="GHC44323.1"/>
    <property type="molecule type" value="Genomic_DNA"/>
</dbReference>
<keyword evidence="2" id="KW-1185">Reference proteome</keyword>
<evidence type="ECO:0000313" key="1">
    <source>
        <dbReference type="EMBL" id="GHC44323.1"/>
    </source>
</evidence>
<reference evidence="1" key="1">
    <citation type="journal article" date="2014" name="Int. J. Syst. Evol. Microbiol.">
        <title>Complete genome sequence of Corynebacterium casei LMG S-19264T (=DSM 44701T), isolated from a smear-ripened cheese.</title>
        <authorList>
            <consortium name="US DOE Joint Genome Institute (JGI-PGF)"/>
            <person name="Walter F."/>
            <person name="Albersmeier A."/>
            <person name="Kalinowski J."/>
            <person name="Ruckert C."/>
        </authorList>
    </citation>
    <scope>NUCLEOTIDE SEQUENCE</scope>
    <source>
        <strain evidence="1">KCTC 12988</strain>
    </source>
</reference>